<name>A0A645HBU2_9ZZZZ</name>
<gene>
    <name evidence="1" type="ORF">SDC9_184007</name>
</gene>
<dbReference type="InterPro" id="IPR023614">
    <property type="entry name" value="Porin_dom_sf"/>
</dbReference>
<organism evidence="1">
    <name type="scientific">bioreactor metagenome</name>
    <dbReference type="NCBI Taxonomy" id="1076179"/>
    <lineage>
        <taxon>unclassified sequences</taxon>
        <taxon>metagenomes</taxon>
        <taxon>ecological metagenomes</taxon>
    </lineage>
</organism>
<dbReference type="EMBL" id="VSSQ01090652">
    <property type="protein sequence ID" value="MPN36498.1"/>
    <property type="molecule type" value="Genomic_DNA"/>
</dbReference>
<evidence type="ECO:0000313" key="1">
    <source>
        <dbReference type="EMBL" id="MPN36498.1"/>
    </source>
</evidence>
<evidence type="ECO:0008006" key="2">
    <source>
        <dbReference type="Google" id="ProtNLM"/>
    </source>
</evidence>
<sequence>MSGDARGTGVDVDDTTNWTFGVKYYYTPALSFELLYDKIENSQTEAGNDDNVIRLRTHVVF</sequence>
<dbReference type="AlphaFoldDB" id="A0A645HBU2"/>
<proteinExistence type="predicted"/>
<protein>
    <recommendedName>
        <fullName evidence="2">Porin</fullName>
    </recommendedName>
</protein>
<comment type="caution">
    <text evidence="1">The sequence shown here is derived from an EMBL/GenBank/DDBJ whole genome shotgun (WGS) entry which is preliminary data.</text>
</comment>
<reference evidence="1" key="1">
    <citation type="submission" date="2019-08" db="EMBL/GenBank/DDBJ databases">
        <authorList>
            <person name="Kucharzyk K."/>
            <person name="Murdoch R.W."/>
            <person name="Higgins S."/>
            <person name="Loffler F."/>
        </authorList>
    </citation>
    <scope>NUCLEOTIDE SEQUENCE</scope>
</reference>
<dbReference type="Gene3D" id="2.40.160.10">
    <property type="entry name" value="Porin"/>
    <property type="match status" value="1"/>
</dbReference>
<accession>A0A645HBU2</accession>